<dbReference type="Pfam" id="PF01979">
    <property type="entry name" value="Amidohydro_1"/>
    <property type="match status" value="1"/>
</dbReference>
<gene>
    <name evidence="9" type="ORF">CS347_06370</name>
</gene>
<reference evidence="10" key="1">
    <citation type="submission" date="2017-10" db="EMBL/GenBank/DDBJ databases">
        <title>Whole genome sequencing of various Bordetella species.</title>
        <authorList>
            <person name="Weigand M.R."/>
            <person name="Loparev V."/>
            <person name="Peng Y."/>
            <person name="Bowden K.E."/>
            <person name="Tondella M.L."/>
            <person name="Williams M.M."/>
        </authorList>
    </citation>
    <scope>NUCLEOTIDE SEQUENCE [LARGE SCALE GENOMIC DNA]</scope>
    <source>
        <strain evidence="10">H720</strain>
    </source>
</reference>
<dbReference type="SUPFAM" id="SSF51556">
    <property type="entry name" value="Metallo-dependent hydrolases"/>
    <property type="match status" value="1"/>
</dbReference>
<dbReference type="InterPro" id="IPR005920">
    <property type="entry name" value="HutI"/>
</dbReference>
<keyword evidence="5" id="KW-0369">Histidine metabolism</keyword>
<keyword evidence="3" id="KW-0479">Metal-binding</keyword>
<dbReference type="EMBL" id="CP024172">
    <property type="protein sequence ID" value="AZW16411.1"/>
    <property type="molecule type" value="Genomic_DNA"/>
</dbReference>
<dbReference type="PANTHER" id="PTHR42752:SF1">
    <property type="entry name" value="IMIDAZOLONEPROPIONASE-RELATED"/>
    <property type="match status" value="1"/>
</dbReference>
<dbReference type="Proteomes" id="UP000282741">
    <property type="component" value="Chromosome"/>
</dbReference>
<evidence type="ECO:0000256" key="5">
    <source>
        <dbReference type="ARBA" id="ARBA00022808"/>
    </source>
</evidence>
<dbReference type="InterPro" id="IPR011059">
    <property type="entry name" value="Metal-dep_hydrolase_composite"/>
</dbReference>
<evidence type="ECO:0000256" key="6">
    <source>
        <dbReference type="ARBA" id="ARBA00022833"/>
    </source>
</evidence>
<evidence type="ECO:0000256" key="4">
    <source>
        <dbReference type="ARBA" id="ARBA00022801"/>
    </source>
</evidence>
<evidence type="ECO:0000313" key="10">
    <source>
        <dbReference type="Proteomes" id="UP000282741"/>
    </source>
</evidence>
<dbReference type="GO" id="GO:0050480">
    <property type="term" value="F:imidazolonepropionase activity"/>
    <property type="evidence" value="ECO:0007669"/>
    <property type="project" value="UniProtKB-EC"/>
</dbReference>
<dbReference type="GO" id="GO:0019556">
    <property type="term" value="P:L-histidine catabolic process to glutamate and formamide"/>
    <property type="evidence" value="ECO:0007669"/>
    <property type="project" value="InterPro"/>
</dbReference>
<keyword evidence="4" id="KW-0378">Hydrolase</keyword>
<dbReference type="InterPro" id="IPR032466">
    <property type="entry name" value="Metal_Hydrolase"/>
</dbReference>
<evidence type="ECO:0000259" key="8">
    <source>
        <dbReference type="Pfam" id="PF01979"/>
    </source>
</evidence>
<sequence length="138" mass="14745">MTVTDGVRAAAAWFAMHQADADYALDDDEAPYKLRAAVGDRIGWDAAQEDCNPGTSPLASLLLMLNMACTLFRLTPAEALNGVTHAAARALGMQDEIGSLEVGKRADLAFWQVDDLAELCYSYGTHTPVRVLRGASSA</sequence>
<dbReference type="AlphaFoldDB" id="A0AAN1RUN5"/>
<comment type="pathway">
    <text evidence="1">Amino-acid degradation.</text>
</comment>
<dbReference type="PANTHER" id="PTHR42752">
    <property type="entry name" value="IMIDAZOLONEPROPIONASE"/>
    <property type="match status" value="1"/>
</dbReference>
<dbReference type="InterPro" id="IPR006680">
    <property type="entry name" value="Amidohydro-rel"/>
</dbReference>
<proteinExistence type="predicted"/>
<dbReference type="EC" id="3.5.2.7" evidence="2"/>
<name>A0AAN1RUN5_9BORD</name>
<keyword evidence="7" id="KW-0408">Iron</keyword>
<dbReference type="SUPFAM" id="SSF51338">
    <property type="entry name" value="Composite domain of metallo-dependent hydrolases"/>
    <property type="match status" value="1"/>
</dbReference>
<dbReference type="GeneID" id="97114324"/>
<evidence type="ECO:0000256" key="1">
    <source>
        <dbReference type="ARBA" id="ARBA00005023"/>
    </source>
</evidence>
<accession>A0AAN1RUN5</accession>
<dbReference type="RefSeq" id="WP_032979518.1">
    <property type="nucleotide sequence ID" value="NZ_CP012077.1"/>
</dbReference>
<dbReference type="Gene3D" id="2.30.40.10">
    <property type="entry name" value="Urease, subunit C, domain 1"/>
    <property type="match status" value="1"/>
</dbReference>
<protein>
    <recommendedName>
        <fullName evidence="2">imidazolonepropionase</fullName>
        <ecNumber evidence="2">3.5.2.7</ecNumber>
    </recommendedName>
</protein>
<dbReference type="GO" id="GO:0005737">
    <property type="term" value="C:cytoplasm"/>
    <property type="evidence" value="ECO:0007669"/>
    <property type="project" value="InterPro"/>
</dbReference>
<dbReference type="GO" id="GO:0046872">
    <property type="term" value="F:metal ion binding"/>
    <property type="evidence" value="ECO:0007669"/>
    <property type="project" value="UniProtKB-KW"/>
</dbReference>
<feature type="domain" description="Amidohydrolase-related" evidence="8">
    <location>
        <begin position="73"/>
        <end position="113"/>
    </location>
</feature>
<evidence type="ECO:0000256" key="3">
    <source>
        <dbReference type="ARBA" id="ARBA00022723"/>
    </source>
</evidence>
<organism evidence="9 10">
    <name type="scientific">Bordetella hinzii</name>
    <dbReference type="NCBI Taxonomy" id="103855"/>
    <lineage>
        <taxon>Bacteria</taxon>
        <taxon>Pseudomonadati</taxon>
        <taxon>Pseudomonadota</taxon>
        <taxon>Betaproteobacteria</taxon>
        <taxon>Burkholderiales</taxon>
        <taxon>Alcaligenaceae</taxon>
        <taxon>Bordetella</taxon>
    </lineage>
</organism>
<evidence type="ECO:0000313" key="9">
    <source>
        <dbReference type="EMBL" id="AZW16411.1"/>
    </source>
</evidence>
<dbReference type="Gene3D" id="3.20.20.140">
    <property type="entry name" value="Metal-dependent hydrolases"/>
    <property type="match status" value="1"/>
</dbReference>
<evidence type="ECO:0000256" key="7">
    <source>
        <dbReference type="ARBA" id="ARBA00023004"/>
    </source>
</evidence>
<evidence type="ECO:0000256" key="2">
    <source>
        <dbReference type="ARBA" id="ARBA00012864"/>
    </source>
</evidence>
<keyword evidence="6" id="KW-0862">Zinc</keyword>